<accession>A0A843TTX8</accession>
<comment type="caution">
    <text evidence="1">The sequence shown here is derived from an EMBL/GenBank/DDBJ whole genome shotgun (WGS) entry which is preliminary data.</text>
</comment>
<dbReference type="AlphaFoldDB" id="A0A843TTX8"/>
<proteinExistence type="predicted"/>
<protein>
    <submittedName>
        <fullName evidence="1">Uncharacterized protein</fullName>
    </submittedName>
</protein>
<evidence type="ECO:0000313" key="2">
    <source>
        <dbReference type="Proteomes" id="UP000652761"/>
    </source>
</evidence>
<dbReference type="Proteomes" id="UP000652761">
    <property type="component" value="Unassembled WGS sequence"/>
</dbReference>
<reference evidence="1" key="1">
    <citation type="submission" date="2017-07" db="EMBL/GenBank/DDBJ databases">
        <title>Taro Niue Genome Assembly and Annotation.</title>
        <authorList>
            <person name="Atibalentja N."/>
            <person name="Keating K."/>
            <person name="Fields C.J."/>
        </authorList>
    </citation>
    <scope>NUCLEOTIDE SEQUENCE</scope>
    <source>
        <strain evidence="1">Niue_2</strain>
        <tissue evidence="1">Leaf</tissue>
    </source>
</reference>
<organism evidence="1 2">
    <name type="scientific">Colocasia esculenta</name>
    <name type="common">Wild taro</name>
    <name type="synonym">Arum esculentum</name>
    <dbReference type="NCBI Taxonomy" id="4460"/>
    <lineage>
        <taxon>Eukaryota</taxon>
        <taxon>Viridiplantae</taxon>
        <taxon>Streptophyta</taxon>
        <taxon>Embryophyta</taxon>
        <taxon>Tracheophyta</taxon>
        <taxon>Spermatophyta</taxon>
        <taxon>Magnoliopsida</taxon>
        <taxon>Liliopsida</taxon>
        <taxon>Araceae</taxon>
        <taxon>Aroideae</taxon>
        <taxon>Colocasieae</taxon>
        <taxon>Colocasia</taxon>
    </lineage>
</organism>
<evidence type="ECO:0000313" key="1">
    <source>
        <dbReference type="EMBL" id="MQL72883.1"/>
    </source>
</evidence>
<sequence length="71" mass="8085">MDVDDRVYVPPSDVYTIVNMPQRVPFYDTGGLKHMCLDVRRFMTPEGLSTCLDVRRFMTPEDLSTCALGVL</sequence>
<keyword evidence="2" id="KW-1185">Reference proteome</keyword>
<dbReference type="EMBL" id="NMUH01000145">
    <property type="protein sequence ID" value="MQL72883.1"/>
    <property type="molecule type" value="Genomic_DNA"/>
</dbReference>
<gene>
    <name evidence="1" type="ORF">Taro_005207</name>
</gene>
<name>A0A843TTX8_COLES</name>